<dbReference type="GeneID" id="113466705"/>
<dbReference type="GO" id="GO:0006606">
    <property type="term" value="P:protein import into nucleus"/>
    <property type="evidence" value="ECO:0007669"/>
    <property type="project" value="TreeGrafter"/>
</dbReference>
<dbReference type="GO" id="GO:0044611">
    <property type="term" value="C:nuclear pore inner ring"/>
    <property type="evidence" value="ECO:0007669"/>
    <property type="project" value="TreeGrafter"/>
</dbReference>
<evidence type="ECO:0000313" key="2">
    <source>
        <dbReference type="RefSeq" id="XP_026678115.1"/>
    </source>
</evidence>
<name>A0A3Q0IUS9_DIACI</name>
<protein>
    <submittedName>
        <fullName evidence="2">Uncharacterized protein LOC113466705</fullName>
    </submittedName>
</protein>
<dbReference type="KEGG" id="dci:113466705"/>
<dbReference type="PANTHER" id="PTHR31431">
    <property type="entry name" value="NUCLEOPORIN NUP188 HOMOLOG"/>
    <property type="match status" value="1"/>
</dbReference>
<dbReference type="PaxDb" id="121845-A0A3Q0IUS9"/>
<dbReference type="AlphaFoldDB" id="A0A3Q0IUS9"/>
<dbReference type="CTD" id="23511"/>
<dbReference type="STRING" id="121845.A0A3Q0IUS9"/>
<dbReference type="Proteomes" id="UP000079169">
    <property type="component" value="Unplaced"/>
</dbReference>
<dbReference type="PANTHER" id="PTHR31431:SF1">
    <property type="entry name" value="NUCLEOPORIN NUP188"/>
    <property type="match status" value="1"/>
</dbReference>
<dbReference type="InterPro" id="IPR044840">
    <property type="entry name" value="Nup188"/>
</dbReference>
<proteinExistence type="predicted"/>
<keyword evidence="1" id="KW-1185">Reference proteome</keyword>
<accession>A0A3Q0IUS9</accession>
<dbReference type="GO" id="GO:0006405">
    <property type="term" value="P:RNA export from nucleus"/>
    <property type="evidence" value="ECO:0007669"/>
    <property type="project" value="TreeGrafter"/>
</dbReference>
<evidence type="ECO:0000313" key="1">
    <source>
        <dbReference type="Proteomes" id="UP000079169"/>
    </source>
</evidence>
<dbReference type="GO" id="GO:0017056">
    <property type="term" value="F:structural constituent of nuclear pore"/>
    <property type="evidence" value="ECO:0007669"/>
    <property type="project" value="InterPro"/>
</dbReference>
<organism evidence="1 2">
    <name type="scientific">Diaphorina citri</name>
    <name type="common">Asian citrus psyllid</name>
    <dbReference type="NCBI Taxonomy" id="121845"/>
    <lineage>
        <taxon>Eukaryota</taxon>
        <taxon>Metazoa</taxon>
        <taxon>Ecdysozoa</taxon>
        <taxon>Arthropoda</taxon>
        <taxon>Hexapoda</taxon>
        <taxon>Insecta</taxon>
        <taxon>Pterygota</taxon>
        <taxon>Neoptera</taxon>
        <taxon>Paraneoptera</taxon>
        <taxon>Hemiptera</taxon>
        <taxon>Sternorrhyncha</taxon>
        <taxon>Psylloidea</taxon>
        <taxon>Psyllidae</taxon>
        <taxon>Diaphorininae</taxon>
        <taxon>Diaphorina</taxon>
    </lineage>
</organism>
<sequence>MSYLCNSDHGKVPHQKYLFSCPQSTEDKAFQNRVLSYLKLIAAVVKYPSLLDSNMTHILGIVSKMFELNTTRSSAQHTPNLEVLALCIDIARNMFPGVTLLYSQVVDILPKVLPTPDVENAHEILATGRFLNGNMLRRILTNGEISSEKIQLLQAYLDFLNKLSEQEESINNSAYTNGILFVALEIFPACLTSWIFEQEKQRRQMCASTLNLITNFLNSFNPKEHQVDTCTSAANLKPASFVTIVRTIVHSILEGECGQLLLEITSLGETFLLNAFQESPSSENKLPEIIDIGYYALAILNKVLYLRKEIDMQTVEKKCLLEVSMDKSRFIQSIISLIHHSLRRHLRVLTIKLLTRIAQNKDIPLSIASDTARALWLQPLFSDTECPQFKIALLQFSVQCLQTQATLACSLLNVENIDNKCESLLVFVLNYLKNNHVNDPLHYWILAIIHTIWKQEMFTVRNVFTRDPKFWTCLCDSLHNTPPSTTSTHVFSPVFNIISTELYWMSNDTEHPLYEFVDKFFSNEANLRQWSTTCTSVEQCGEKFGLFHQLSISWQEFIVVVCKFRPSVCTSRVRNILLSDVLHALLEHLSCIQDSKDVKESFHALANLGLILLNAWEDQSFDDVDAKLDIACQSIVLLADQYDSIPLKSQILLLALMSKLLNIVCSRPSKRCVSTIQENTGLLSALSLILSHSLDIYESILSEKNINSKNTNLISVVIPLTIQIQNIISKENSFWINTLLNNNIFYKVYQSILESIKIKFYNDTSSFLIEYLIHCVLGHEYFEYLDKASLMSIIEEMSPEIHMDVENKNYALLKNHNITYIYTDEEYNMFYNQFINLLIVLLQRGENSLKRQVFNYVVINYESIICLFKYCGLALTKRNMNFVLSCLNLILEMSNYRILIEEHTAQYFIRIVQNICICMNTTVDLLEKEDLKIANKIYPSDMFSEGLHCKLYNSKLKTAEDKTAYCTEIRCILLNIYNSCLAVYNKYNVEFGLVFTCARLGYPPWAIHNIVPHVFIEKKLEPEIPFCDFTIIIRCLKTHMKLLGVYKEKAIILNKIRTSFEMTLHLLINHSLVYLLNPYNNIKDKHVLLRDIEVNLAYVIDYVKKNNGVTILPYTKHWSKSPRKYVTQNKLKKPNIKLELKKVNNILTWGEDTQNKQCAQRILFETNEDLTVDREYEMKADMEYMQFMVQLFSQMCSLASNTM</sequence>
<reference evidence="2" key="1">
    <citation type="submission" date="2025-08" db="UniProtKB">
        <authorList>
            <consortium name="RefSeq"/>
        </authorList>
    </citation>
    <scope>IDENTIFICATION</scope>
</reference>
<gene>
    <name evidence="2" type="primary">LOC113466705</name>
</gene>
<dbReference type="RefSeq" id="XP_026678115.1">
    <property type="nucleotide sequence ID" value="XM_026822314.1"/>
</dbReference>